<dbReference type="OrthoDB" id="9801841at2"/>
<dbReference type="SUPFAM" id="SSF81606">
    <property type="entry name" value="PP2C-like"/>
    <property type="match status" value="1"/>
</dbReference>
<evidence type="ECO:0000313" key="4">
    <source>
        <dbReference type="Proteomes" id="UP000028073"/>
    </source>
</evidence>
<dbReference type="Proteomes" id="UP000028073">
    <property type="component" value="Unassembled WGS sequence"/>
</dbReference>
<dbReference type="CDD" id="cd00143">
    <property type="entry name" value="PP2Cc"/>
    <property type="match status" value="1"/>
</dbReference>
<dbReference type="STRING" id="1137799.GZ78_15240"/>
<dbReference type="PROSITE" id="PS51746">
    <property type="entry name" value="PPM_2"/>
    <property type="match status" value="1"/>
</dbReference>
<dbReference type="Pfam" id="PF00069">
    <property type="entry name" value="Pkinase"/>
    <property type="match status" value="1"/>
</dbReference>
<feature type="domain" description="PPM-type phosphatase" evidence="2">
    <location>
        <begin position="8"/>
        <end position="234"/>
    </location>
</feature>
<dbReference type="PROSITE" id="PS50011">
    <property type="entry name" value="PROTEIN_KINASE_DOM"/>
    <property type="match status" value="1"/>
</dbReference>
<dbReference type="SUPFAM" id="SSF56112">
    <property type="entry name" value="Protein kinase-like (PK-like)"/>
    <property type="match status" value="1"/>
</dbReference>
<dbReference type="InterPro" id="IPR001932">
    <property type="entry name" value="PPM-type_phosphatase-like_dom"/>
</dbReference>
<dbReference type="Pfam" id="PF07228">
    <property type="entry name" value="SpoIIE"/>
    <property type="match status" value="1"/>
</dbReference>
<dbReference type="GO" id="GO:0005737">
    <property type="term" value="C:cytoplasm"/>
    <property type="evidence" value="ECO:0007669"/>
    <property type="project" value="TreeGrafter"/>
</dbReference>
<feature type="domain" description="Protein kinase" evidence="1">
    <location>
        <begin position="267"/>
        <end position="538"/>
    </location>
</feature>
<dbReference type="eggNOG" id="COG0515">
    <property type="taxonomic scope" value="Bacteria"/>
</dbReference>
<dbReference type="Gene3D" id="3.30.200.20">
    <property type="entry name" value="Phosphorylase Kinase, domain 1"/>
    <property type="match status" value="1"/>
</dbReference>
<dbReference type="PANTHER" id="PTHR44167:SF18">
    <property type="entry name" value="PROTEIN KINASE DOMAIN-CONTAINING PROTEIN"/>
    <property type="match status" value="1"/>
</dbReference>
<evidence type="ECO:0000259" key="1">
    <source>
        <dbReference type="PROSITE" id="PS50011"/>
    </source>
</evidence>
<dbReference type="GO" id="GO:0005524">
    <property type="term" value="F:ATP binding"/>
    <property type="evidence" value="ECO:0007669"/>
    <property type="project" value="InterPro"/>
</dbReference>
<dbReference type="SMART" id="SM00331">
    <property type="entry name" value="PP2C_SIG"/>
    <property type="match status" value="1"/>
</dbReference>
<evidence type="ECO:0000313" key="3">
    <source>
        <dbReference type="EMBL" id="KEQ17194.1"/>
    </source>
</evidence>
<accession>A0A081NFH1</accession>
<dbReference type="Gene3D" id="3.60.40.10">
    <property type="entry name" value="PPM-type phosphatase domain"/>
    <property type="match status" value="1"/>
</dbReference>
<sequence length="573" mass="64601">MKQLKMTTAGVSSAGIKEENQDAWVAEVPDNTSTMNYKGAVLALADGVSACTEARRASHTSIRSFTSDYYSTPDSWTARHSAAKILSALNRWLYQQGHTDPLDQGSWCTTFTAMILKSTTLHLVHTGDSRAWRIRNNELECLTRDHTATLGGRQYLGRALGMAPDVEVDYKSEILDDGDLLLLTTDGVHDFISKDTIKECFSQQKPLDEIAQQLVDLALEKGSNDNLTCVIGRIDQVPAGDPTENLQRLSELRLPPDLYPGQILDGYRILEELHASKRSQLYLAEDTQADTPGPHHVVIKTPSINFEDDPDYLEGFMREEWIGRRIKHPSVMEVLPPRTGRQFLYHICEHIRGQTLRSWMQENPKPSLTEVRDIVAQIITAIRGLHRLQILHQDLKPENLMFDQEGRLKLIDFGSARVAGDFENQQTLQSELPQGTKNYTAPEYFLDGVIDERADQFAIGVIAYELLTGELPYPEHSGSSLRVRHYQHMKYRPANQSDSSIPSWIDSALAKAVAADPAKRYPALSEFLQDLKQPNSSFQSRSFQPLIERNPVLTWQLIALLLFMVNVVQYLSS</sequence>
<name>A0A081NFH1_9GAMM</name>
<dbReference type="PANTHER" id="PTHR44167">
    <property type="entry name" value="OVARIAN-SPECIFIC SERINE/THREONINE-PROTEIN KINASE LOK-RELATED"/>
    <property type="match status" value="1"/>
</dbReference>
<dbReference type="CDD" id="cd14014">
    <property type="entry name" value="STKc_PknB_like"/>
    <property type="match status" value="1"/>
</dbReference>
<evidence type="ECO:0000259" key="2">
    <source>
        <dbReference type="PROSITE" id="PS51746"/>
    </source>
</evidence>
<protein>
    <submittedName>
        <fullName evidence="3">Uncharacterized protein</fullName>
    </submittedName>
</protein>
<dbReference type="eggNOG" id="COG0631">
    <property type="taxonomic scope" value="Bacteria"/>
</dbReference>
<dbReference type="InterPro" id="IPR036457">
    <property type="entry name" value="PPM-type-like_dom_sf"/>
</dbReference>
<dbReference type="SMART" id="SM00220">
    <property type="entry name" value="S_TKc"/>
    <property type="match status" value="1"/>
</dbReference>
<keyword evidence="4" id="KW-1185">Reference proteome</keyword>
<dbReference type="SMART" id="SM00332">
    <property type="entry name" value="PP2Cc"/>
    <property type="match status" value="1"/>
</dbReference>
<proteinExistence type="predicted"/>
<organism evidence="3 4">
    <name type="scientific">Endozoicomonas numazuensis</name>
    <dbReference type="NCBI Taxonomy" id="1137799"/>
    <lineage>
        <taxon>Bacteria</taxon>
        <taxon>Pseudomonadati</taxon>
        <taxon>Pseudomonadota</taxon>
        <taxon>Gammaproteobacteria</taxon>
        <taxon>Oceanospirillales</taxon>
        <taxon>Endozoicomonadaceae</taxon>
        <taxon>Endozoicomonas</taxon>
    </lineage>
</organism>
<dbReference type="InterPro" id="IPR011009">
    <property type="entry name" value="Kinase-like_dom_sf"/>
</dbReference>
<reference evidence="3 4" key="1">
    <citation type="submission" date="2014-06" db="EMBL/GenBank/DDBJ databases">
        <title>Whole Genome Sequences of Three Symbiotic Endozoicomonas Bacteria.</title>
        <authorList>
            <person name="Neave M.J."/>
            <person name="Apprill A."/>
            <person name="Voolstra C.R."/>
        </authorList>
    </citation>
    <scope>NUCLEOTIDE SEQUENCE [LARGE SCALE GENOMIC DNA]</scope>
    <source>
        <strain evidence="3 4">DSM 25634</strain>
    </source>
</reference>
<gene>
    <name evidence="3" type="ORF">GZ78_15240</name>
</gene>
<dbReference type="AlphaFoldDB" id="A0A081NFH1"/>
<dbReference type="PROSITE" id="PS00108">
    <property type="entry name" value="PROTEIN_KINASE_ST"/>
    <property type="match status" value="1"/>
</dbReference>
<dbReference type="RefSeq" id="WP_034837180.1">
    <property type="nucleotide sequence ID" value="NZ_JOKH01000003.1"/>
</dbReference>
<comment type="caution">
    <text evidence="3">The sequence shown here is derived from an EMBL/GenBank/DDBJ whole genome shotgun (WGS) entry which is preliminary data.</text>
</comment>
<dbReference type="EMBL" id="JOKH01000003">
    <property type="protein sequence ID" value="KEQ17194.1"/>
    <property type="molecule type" value="Genomic_DNA"/>
</dbReference>
<dbReference type="InterPro" id="IPR000719">
    <property type="entry name" value="Prot_kinase_dom"/>
</dbReference>
<dbReference type="Gene3D" id="1.10.510.10">
    <property type="entry name" value="Transferase(Phosphotransferase) domain 1"/>
    <property type="match status" value="1"/>
</dbReference>
<dbReference type="InterPro" id="IPR008271">
    <property type="entry name" value="Ser/Thr_kinase_AS"/>
</dbReference>
<dbReference type="GO" id="GO:0004674">
    <property type="term" value="F:protein serine/threonine kinase activity"/>
    <property type="evidence" value="ECO:0007669"/>
    <property type="project" value="TreeGrafter"/>
</dbReference>